<gene>
    <name evidence="1" type="ORF">EC34880_5377</name>
</gene>
<proteinExistence type="predicted"/>
<protein>
    <recommendedName>
        <fullName evidence="3">PF10828 family protein</fullName>
    </recommendedName>
</protein>
<dbReference type="Proteomes" id="UP000011584">
    <property type="component" value="Unassembled WGS sequence"/>
</dbReference>
<comment type="caution">
    <text evidence="1">The sequence shown here is derived from an EMBL/GenBank/DDBJ whole genome shotgun (WGS) entry which is preliminary data.</text>
</comment>
<evidence type="ECO:0008006" key="3">
    <source>
        <dbReference type="Google" id="ProtNLM"/>
    </source>
</evidence>
<reference evidence="1 2" key="1">
    <citation type="submission" date="2012-11" db="EMBL/GenBank/DDBJ databases">
        <title>Genomic anatomy of Escherichia coli O157:H7 outbreaks.</title>
        <authorList>
            <person name="Tracy H.T."/>
            <person name="Eppinger M."/>
            <person name="Daugherty S."/>
            <person name="Agrawal S."/>
            <person name="Galens K."/>
            <person name="Tallon L."/>
            <person name="Shefchek K."/>
            <person name="Parankush S."/>
            <person name="Cebula T.A."/>
            <person name="Feng P."/>
            <person name="Soderlund R."/>
            <person name="Mammel M.K."/>
            <person name="DebRoy C."/>
            <person name="Dudley E.G."/>
            <person name="Tarr P.I."/>
            <person name="Fraser-Liggett C."/>
            <person name="Ravel J."/>
        </authorList>
    </citation>
    <scope>NUCLEOTIDE SEQUENCE [LARGE SCALE GENOMIC DNA]</scope>
    <source>
        <strain evidence="1 2">3.4880</strain>
    </source>
</reference>
<sequence>MISALVKRYWLQLLVLALIGVLAFFVNHYRDNAIAYKDQRDKATVRADTSEAITSNVITTMNLIRDISQATQNAKNELAKKGETRIVYIRQWLEGDPCAKQLVPTAATDSLREFADSLRSGPSGADKR</sequence>
<dbReference type="AlphaFoldDB" id="A0AAV3HXV2"/>
<name>A0AAV3HXV2_ECOLX</name>
<organism evidence="1 2">
    <name type="scientific">Escherichia coli 3.4880</name>
    <dbReference type="NCBI Taxonomy" id="1051347"/>
    <lineage>
        <taxon>Bacteria</taxon>
        <taxon>Pseudomonadati</taxon>
        <taxon>Pseudomonadota</taxon>
        <taxon>Gammaproteobacteria</taxon>
        <taxon>Enterobacterales</taxon>
        <taxon>Enterobacteriaceae</taxon>
        <taxon>Escherichia</taxon>
    </lineage>
</organism>
<evidence type="ECO:0000313" key="1">
    <source>
        <dbReference type="EMBL" id="ELW27502.1"/>
    </source>
</evidence>
<dbReference type="EMBL" id="AOET01000137">
    <property type="protein sequence ID" value="ELW27502.1"/>
    <property type="molecule type" value="Genomic_DNA"/>
</dbReference>
<dbReference type="RefSeq" id="WP_001472178.1">
    <property type="nucleotide sequence ID" value="NZ_AOET01000137.1"/>
</dbReference>
<evidence type="ECO:0000313" key="2">
    <source>
        <dbReference type="Proteomes" id="UP000011584"/>
    </source>
</evidence>
<accession>A0AAV3HXV2</accession>